<dbReference type="EMBL" id="PPXC01000006">
    <property type="protein sequence ID" value="POH73540.1"/>
    <property type="molecule type" value="Genomic_DNA"/>
</dbReference>
<evidence type="ECO:0000313" key="2">
    <source>
        <dbReference type="Proteomes" id="UP000237061"/>
    </source>
</evidence>
<keyword evidence="2" id="KW-1185">Reference proteome</keyword>
<reference evidence="1 2" key="1">
    <citation type="submission" date="2018-01" db="EMBL/GenBank/DDBJ databases">
        <title>Arthrobacter sp. nov., from glaciers in China.</title>
        <authorList>
            <person name="Liu Q."/>
            <person name="Xin Y.-H."/>
        </authorList>
    </citation>
    <scope>NUCLEOTIDE SEQUENCE [LARGE SCALE GENOMIC DNA]</scope>
    <source>
        <strain evidence="1 2">HLT2-12-2</strain>
    </source>
</reference>
<proteinExistence type="predicted"/>
<sequence length="60" mass="6520">MFAQRVLAVTFDLGTAFASDFDAPSCVVQELALKPLLDEVVRMRPMPTKRVGLALEAGIL</sequence>
<name>A0A2S3ZWG4_ARTGL</name>
<evidence type="ECO:0000313" key="1">
    <source>
        <dbReference type="EMBL" id="POH73540.1"/>
    </source>
</evidence>
<dbReference type="Proteomes" id="UP000237061">
    <property type="component" value="Unassembled WGS sequence"/>
</dbReference>
<organism evidence="1 2">
    <name type="scientific">Arthrobacter glacialis</name>
    <dbReference type="NCBI Taxonomy" id="1664"/>
    <lineage>
        <taxon>Bacteria</taxon>
        <taxon>Bacillati</taxon>
        <taxon>Actinomycetota</taxon>
        <taxon>Actinomycetes</taxon>
        <taxon>Micrococcales</taxon>
        <taxon>Micrococcaceae</taxon>
        <taxon>Arthrobacter</taxon>
    </lineage>
</organism>
<accession>A0A2S3ZWG4</accession>
<protein>
    <submittedName>
        <fullName evidence="1">Uncharacterized protein</fullName>
    </submittedName>
</protein>
<gene>
    <name evidence="1" type="ORF">CVS27_09165</name>
</gene>
<dbReference type="AlphaFoldDB" id="A0A2S3ZWG4"/>
<comment type="caution">
    <text evidence="1">The sequence shown here is derived from an EMBL/GenBank/DDBJ whole genome shotgun (WGS) entry which is preliminary data.</text>
</comment>